<keyword evidence="1" id="KW-0489">Methyltransferase</keyword>
<feature type="domain" description="Methyltransferase" evidence="5">
    <location>
        <begin position="160"/>
        <end position="252"/>
    </location>
</feature>
<dbReference type="InterPro" id="IPR036390">
    <property type="entry name" value="WH_DNA-bd_sf"/>
</dbReference>
<evidence type="ECO:0000256" key="3">
    <source>
        <dbReference type="ARBA" id="ARBA00022691"/>
    </source>
</evidence>
<dbReference type="PANTHER" id="PTHR43712:SF2">
    <property type="entry name" value="O-METHYLTRANSFERASE CICE"/>
    <property type="match status" value="1"/>
</dbReference>
<organism evidence="6 7">
    <name type="scientific">Nonomuraea longicatena</name>
    <dbReference type="NCBI Taxonomy" id="83682"/>
    <lineage>
        <taxon>Bacteria</taxon>
        <taxon>Bacillati</taxon>
        <taxon>Actinomycetota</taxon>
        <taxon>Actinomycetes</taxon>
        <taxon>Streptosporangiales</taxon>
        <taxon>Streptosporangiaceae</taxon>
        <taxon>Nonomuraea</taxon>
    </lineage>
</organism>
<comment type="caution">
    <text evidence="6">The sequence shown here is derived from an EMBL/GenBank/DDBJ whole genome shotgun (WGS) entry which is preliminary data.</text>
</comment>
<dbReference type="InterPro" id="IPR012967">
    <property type="entry name" value="COMT_dimerisation"/>
</dbReference>
<dbReference type="Gene3D" id="3.40.50.150">
    <property type="entry name" value="Vaccinia Virus protein VP39"/>
    <property type="match status" value="1"/>
</dbReference>
<name>A0ABP4BAY3_9ACTN</name>
<dbReference type="EMBL" id="BAAAHQ010000041">
    <property type="protein sequence ID" value="GAA0947997.1"/>
    <property type="molecule type" value="Genomic_DNA"/>
</dbReference>
<dbReference type="SUPFAM" id="SSF53335">
    <property type="entry name" value="S-adenosyl-L-methionine-dependent methyltransferases"/>
    <property type="match status" value="1"/>
</dbReference>
<feature type="domain" description="O-methyltransferase dimerisation" evidence="4">
    <location>
        <begin position="17"/>
        <end position="85"/>
    </location>
</feature>
<dbReference type="Gene3D" id="1.10.10.10">
    <property type="entry name" value="Winged helix-like DNA-binding domain superfamily/Winged helix DNA-binding domain"/>
    <property type="match status" value="1"/>
</dbReference>
<gene>
    <name evidence="6" type="ORF">GCM10009560_64970</name>
</gene>
<evidence type="ECO:0008006" key="8">
    <source>
        <dbReference type="Google" id="ProtNLM"/>
    </source>
</evidence>
<evidence type="ECO:0000259" key="5">
    <source>
        <dbReference type="Pfam" id="PF13649"/>
    </source>
</evidence>
<evidence type="ECO:0000256" key="1">
    <source>
        <dbReference type="ARBA" id="ARBA00022603"/>
    </source>
</evidence>
<dbReference type="Pfam" id="PF13649">
    <property type="entry name" value="Methyltransf_25"/>
    <property type="match status" value="1"/>
</dbReference>
<dbReference type="Pfam" id="PF08100">
    <property type="entry name" value="Dimerisation"/>
    <property type="match status" value="1"/>
</dbReference>
<sequence length="334" mass="37591">MSDTVGSAEEAVAYIYNSAVAASALSAAWDLGMLDELHDRGEIDAPDFAARRQLDPRSTVGLLRALAAVGIVHRDGTKAVPAAYFAEAYRTRAFFHWLMRGSAQLFREIPEVMMEKNRHGEFCRRDSSAIARACREISALTYDPWFWQAVENLEFKPRRIVDLGCGSGERILRLLRRFPETHGIGIDIAAAAIKDAADDADTADLAARVSFLEADVRTMQSRETFDDVELITCFMMGHDFWPRDDCIGQLRRIRALFPNARRFLLGDATRSAVTHDRKFRTFTLGFELAHDLMGKFLPTVPDWESVFGEGGWSVRRRHFIDLAVGEVIFELDPA</sequence>
<evidence type="ECO:0000313" key="7">
    <source>
        <dbReference type="Proteomes" id="UP001501578"/>
    </source>
</evidence>
<evidence type="ECO:0000259" key="4">
    <source>
        <dbReference type="Pfam" id="PF08100"/>
    </source>
</evidence>
<protein>
    <recommendedName>
        <fullName evidence="8">Methyltransferase domain-containing protein</fullName>
    </recommendedName>
</protein>
<dbReference type="PANTHER" id="PTHR43712">
    <property type="entry name" value="PUTATIVE (AFU_ORTHOLOGUE AFUA_4G14580)-RELATED"/>
    <property type="match status" value="1"/>
</dbReference>
<dbReference type="SUPFAM" id="SSF46785">
    <property type="entry name" value="Winged helix' DNA-binding domain"/>
    <property type="match status" value="1"/>
</dbReference>
<dbReference type="Proteomes" id="UP001501578">
    <property type="component" value="Unassembled WGS sequence"/>
</dbReference>
<dbReference type="InterPro" id="IPR029063">
    <property type="entry name" value="SAM-dependent_MTases_sf"/>
</dbReference>
<keyword evidence="2" id="KW-0808">Transferase</keyword>
<accession>A0ABP4BAY3</accession>
<reference evidence="7" key="1">
    <citation type="journal article" date="2019" name="Int. J. Syst. Evol. Microbiol.">
        <title>The Global Catalogue of Microorganisms (GCM) 10K type strain sequencing project: providing services to taxonomists for standard genome sequencing and annotation.</title>
        <authorList>
            <consortium name="The Broad Institute Genomics Platform"/>
            <consortium name="The Broad Institute Genome Sequencing Center for Infectious Disease"/>
            <person name="Wu L."/>
            <person name="Ma J."/>
        </authorList>
    </citation>
    <scope>NUCLEOTIDE SEQUENCE [LARGE SCALE GENOMIC DNA]</scope>
    <source>
        <strain evidence="7">JCM 11136</strain>
    </source>
</reference>
<evidence type="ECO:0000256" key="2">
    <source>
        <dbReference type="ARBA" id="ARBA00022679"/>
    </source>
</evidence>
<keyword evidence="3" id="KW-0949">S-adenosyl-L-methionine</keyword>
<proteinExistence type="predicted"/>
<keyword evidence="7" id="KW-1185">Reference proteome</keyword>
<evidence type="ECO:0000313" key="6">
    <source>
        <dbReference type="EMBL" id="GAA0947997.1"/>
    </source>
</evidence>
<dbReference type="InterPro" id="IPR036388">
    <property type="entry name" value="WH-like_DNA-bd_sf"/>
</dbReference>
<dbReference type="InterPro" id="IPR041698">
    <property type="entry name" value="Methyltransf_25"/>
</dbReference>